<organism evidence="1 2">
    <name type="scientific">Actinomadura graeca</name>
    <dbReference type="NCBI Taxonomy" id="2750812"/>
    <lineage>
        <taxon>Bacteria</taxon>
        <taxon>Bacillati</taxon>
        <taxon>Actinomycetota</taxon>
        <taxon>Actinomycetes</taxon>
        <taxon>Streptosporangiales</taxon>
        <taxon>Thermomonosporaceae</taxon>
        <taxon>Actinomadura</taxon>
    </lineage>
</organism>
<name>A0ABX8QSL2_9ACTN</name>
<dbReference type="RefSeq" id="WP_231334518.1">
    <property type="nucleotide sequence ID" value="NZ_CP059572.1"/>
</dbReference>
<proteinExistence type="predicted"/>
<dbReference type="EMBL" id="CP059572">
    <property type="protein sequence ID" value="QXJ21371.1"/>
    <property type="molecule type" value="Genomic_DNA"/>
</dbReference>
<gene>
    <name evidence="1" type="ORF">AGRA3207_002219</name>
</gene>
<evidence type="ECO:0000313" key="2">
    <source>
        <dbReference type="Proteomes" id="UP001049518"/>
    </source>
</evidence>
<keyword evidence="2" id="KW-1185">Reference proteome</keyword>
<reference evidence="1" key="1">
    <citation type="submission" date="2020-07" db="EMBL/GenBank/DDBJ databases">
        <authorList>
            <person name="Tarantini F.S."/>
            <person name="Hong K.W."/>
            <person name="Chan K.G."/>
        </authorList>
    </citation>
    <scope>NUCLEOTIDE SEQUENCE</scope>
    <source>
        <strain evidence="1">32-07</strain>
    </source>
</reference>
<accession>A0ABX8QSL2</accession>
<dbReference type="Proteomes" id="UP001049518">
    <property type="component" value="Chromosome"/>
</dbReference>
<protein>
    <submittedName>
        <fullName evidence="1">Uncharacterized protein</fullName>
    </submittedName>
</protein>
<evidence type="ECO:0000313" key="1">
    <source>
        <dbReference type="EMBL" id="QXJ21371.1"/>
    </source>
</evidence>
<sequence>MEGDDPLPAVVGNVQDSERRFQVARPGMAEPFTADEAGADGVAGPVLTAPATVAGSRGSSMQAATSARNAAASICRAPSRGWI</sequence>